<sequence>MGPKKVSGKVSAQKKMMSIELKREIIEKMSKLLTESSYLRKESELHGPRTELEYWKCRRDSFGFLVYQFSQEQNKLILQKPLESNPELQTVSEN</sequence>
<dbReference type="EMBL" id="BGPR01077580">
    <property type="protein sequence ID" value="GBL66368.1"/>
    <property type="molecule type" value="Genomic_DNA"/>
</dbReference>
<dbReference type="AlphaFoldDB" id="A0A4Y1ZSV0"/>
<keyword evidence="2" id="KW-1185">Reference proteome</keyword>
<comment type="caution">
    <text evidence="1">The sequence shown here is derived from an EMBL/GenBank/DDBJ whole genome shotgun (WGS) entry which is preliminary data.</text>
</comment>
<dbReference type="Proteomes" id="UP000499080">
    <property type="component" value="Unassembled WGS sequence"/>
</dbReference>
<accession>A0A4Y1ZSV0</accession>
<protein>
    <submittedName>
        <fullName evidence="1">Uncharacterized protein</fullName>
    </submittedName>
</protein>
<evidence type="ECO:0000313" key="1">
    <source>
        <dbReference type="EMBL" id="GBL66368.1"/>
    </source>
</evidence>
<evidence type="ECO:0000313" key="2">
    <source>
        <dbReference type="Proteomes" id="UP000499080"/>
    </source>
</evidence>
<reference evidence="1 2" key="1">
    <citation type="journal article" date="2019" name="Sci. Rep.">
        <title>Orb-weaving spider Araneus ventricosus genome elucidates the spidroin gene catalogue.</title>
        <authorList>
            <person name="Kono N."/>
            <person name="Nakamura H."/>
            <person name="Ohtoshi R."/>
            <person name="Moran D.A.P."/>
            <person name="Shinohara A."/>
            <person name="Yoshida Y."/>
            <person name="Fujiwara M."/>
            <person name="Mori M."/>
            <person name="Tomita M."/>
            <person name="Arakawa K."/>
        </authorList>
    </citation>
    <scope>NUCLEOTIDE SEQUENCE [LARGE SCALE GENOMIC DNA]</scope>
</reference>
<name>A0A4Y1ZSV0_ARAVE</name>
<dbReference type="OrthoDB" id="6425774at2759"/>
<organism evidence="1 2">
    <name type="scientific">Araneus ventricosus</name>
    <name type="common">Orbweaver spider</name>
    <name type="synonym">Epeira ventricosa</name>
    <dbReference type="NCBI Taxonomy" id="182803"/>
    <lineage>
        <taxon>Eukaryota</taxon>
        <taxon>Metazoa</taxon>
        <taxon>Ecdysozoa</taxon>
        <taxon>Arthropoda</taxon>
        <taxon>Chelicerata</taxon>
        <taxon>Arachnida</taxon>
        <taxon>Araneae</taxon>
        <taxon>Araneomorphae</taxon>
        <taxon>Entelegynae</taxon>
        <taxon>Araneoidea</taxon>
        <taxon>Araneidae</taxon>
        <taxon>Araneus</taxon>
    </lineage>
</organism>
<gene>
    <name evidence="1" type="ORF">AVEN_71794_1</name>
</gene>
<proteinExistence type="predicted"/>